<protein>
    <submittedName>
        <fullName evidence="4">Pentatricopeptide repeat-containing protein, putative</fullName>
    </submittedName>
</protein>
<reference evidence="5" key="1">
    <citation type="journal article" date="2010" name="Nat. Biotechnol.">
        <title>Draft genome sequence of the oilseed species Ricinus communis.</title>
        <authorList>
            <person name="Chan A.P."/>
            <person name="Crabtree J."/>
            <person name="Zhao Q."/>
            <person name="Lorenzi H."/>
            <person name="Orvis J."/>
            <person name="Puiu D."/>
            <person name="Melake-Berhan A."/>
            <person name="Jones K.M."/>
            <person name="Redman J."/>
            <person name="Chen G."/>
            <person name="Cahoon E.B."/>
            <person name="Gedil M."/>
            <person name="Stanke M."/>
            <person name="Haas B.J."/>
            <person name="Wortman J.R."/>
            <person name="Fraser-Liggett C.M."/>
            <person name="Ravel J."/>
            <person name="Rabinowicz P.D."/>
        </authorList>
    </citation>
    <scope>NUCLEOTIDE SEQUENCE [LARGE SCALE GENOMIC DNA]</scope>
    <source>
        <strain evidence="5">cv. Hale</strain>
    </source>
</reference>
<dbReference type="InParanoid" id="B9RV44"/>
<dbReference type="Gene3D" id="1.25.40.10">
    <property type="entry name" value="Tetratricopeptide repeat domain"/>
    <property type="match status" value="4"/>
</dbReference>
<feature type="repeat" description="PPR" evidence="3">
    <location>
        <begin position="281"/>
        <end position="315"/>
    </location>
</feature>
<evidence type="ECO:0000313" key="5">
    <source>
        <dbReference type="Proteomes" id="UP000008311"/>
    </source>
</evidence>
<dbReference type="OMA" id="MAYTMCK"/>
<dbReference type="OrthoDB" id="185373at2759"/>
<comment type="similarity">
    <text evidence="1">Belongs to the PPR family. P subfamily.</text>
</comment>
<dbReference type="AlphaFoldDB" id="B9RV44"/>
<dbReference type="GO" id="GO:0003729">
    <property type="term" value="F:mRNA binding"/>
    <property type="evidence" value="ECO:0000318"/>
    <property type="project" value="GO_Central"/>
</dbReference>
<dbReference type="KEGG" id="rcu:8282314"/>
<accession>B9RV44</accession>
<dbReference type="Proteomes" id="UP000008311">
    <property type="component" value="Unassembled WGS sequence"/>
</dbReference>
<keyword evidence="5" id="KW-1185">Reference proteome</keyword>
<dbReference type="InterPro" id="IPR011990">
    <property type="entry name" value="TPR-like_helical_dom_sf"/>
</dbReference>
<dbReference type="FunCoup" id="B9RV44">
    <property type="interactions" value="32"/>
</dbReference>
<dbReference type="EMBL" id="EQ973818">
    <property type="protein sequence ID" value="EEF44777.1"/>
    <property type="molecule type" value="Genomic_DNA"/>
</dbReference>
<evidence type="ECO:0000256" key="2">
    <source>
        <dbReference type="ARBA" id="ARBA00022737"/>
    </source>
</evidence>
<dbReference type="eggNOG" id="KOG4197">
    <property type="taxonomic scope" value="Eukaryota"/>
</dbReference>
<sequence length="400" mass="45777">MLSLRPIRRFCYSAAAAISSTDSPAAVSNRVLNQKPLEEPALAKLKAERDPEKLFNLFKANARNRLVIENRFAFEDTISRLAGARRFDYIEHLLEHQKTLPQGRREGFIIRIIMLYGKAGMTKHAVDTFNDMHMYGCKRTVKSFNAALKVLTETCDLEAIKAFLSEVPEKFDIILDIFSVNIIIKAFCKMSILDKAYLVMIQMERLGIRPDVVTYTTLISAFYKNDRWEISNGLWNLMVLKGCLPNLSTFNVRIQHLVNIRQSWQANEVMLLMERIGISPDEVTYNLVIKGFGQAGYLEMARRVYSALHGKGYKPNVKIYQTMIHCLCKGGEFDLAYTMCKDCMKKSWFLNVDTIHTLLDGLKKNGQLDKAKMIVTLAQRRMPPFSSKQLSIFDSLLSRS</sequence>
<dbReference type="InterPro" id="IPR050667">
    <property type="entry name" value="PPR-containing_protein"/>
</dbReference>
<evidence type="ECO:0000256" key="3">
    <source>
        <dbReference type="PROSITE-ProRule" id="PRU00708"/>
    </source>
</evidence>
<dbReference type="Pfam" id="PF01535">
    <property type="entry name" value="PPR"/>
    <property type="match status" value="1"/>
</dbReference>
<evidence type="ECO:0000313" key="4">
    <source>
        <dbReference type="EMBL" id="EEF44777.1"/>
    </source>
</evidence>
<keyword evidence="2" id="KW-0677">Repeat</keyword>
<dbReference type="STRING" id="3988.B9RV44"/>
<organism evidence="4 5">
    <name type="scientific">Ricinus communis</name>
    <name type="common">Castor bean</name>
    <dbReference type="NCBI Taxonomy" id="3988"/>
    <lineage>
        <taxon>Eukaryota</taxon>
        <taxon>Viridiplantae</taxon>
        <taxon>Streptophyta</taxon>
        <taxon>Embryophyta</taxon>
        <taxon>Tracheophyta</taxon>
        <taxon>Spermatophyta</taxon>
        <taxon>Magnoliopsida</taxon>
        <taxon>eudicotyledons</taxon>
        <taxon>Gunneridae</taxon>
        <taxon>Pentapetalae</taxon>
        <taxon>rosids</taxon>
        <taxon>fabids</taxon>
        <taxon>Malpighiales</taxon>
        <taxon>Euphorbiaceae</taxon>
        <taxon>Acalyphoideae</taxon>
        <taxon>Acalypheae</taxon>
        <taxon>Ricinus</taxon>
    </lineage>
</organism>
<gene>
    <name evidence="4" type="ORF">RCOM_0898900</name>
</gene>
<dbReference type="PANTHER" id="PTHR47939">
    <property type="entry name" value="MEMBRANE-ASSOCIATED SALT-INDUCIBLE PROTEIN-LIKE"/>
    <property type="match status" value="1"/>
</dbReference>
<dbReference type="PROSITE" id="PS51375">
    <property type="entry name" value="PPR"/>
    <property type="match status" value="3"/>
</dbReference>
<dbReference type="NCBIfam" id="TIGR00756">
    <property type="entry name" value="PPR"/>
    <property type="match status" value="5"/>
</dbReference>
<dbReference type="PANTHER" id="PTHR47939:SF7">
    <property type="entry name" value="REPEAT-CONTAINING PROTEIN, PUTATIVE-RELATED"/>
    <property type="match status" value="1"/>
</dbReference>
<proteinExistence type="inferred from homology"/>
<evidence type="ECO:0000256" key="1">
    <source>
        <dbReference type="ARBA" id="ARBA00007626"/>
    </source>
</evidence>
<feature type="repeat" description="PPR" evidence="3">
    <location>
        <begin position="211"/>
        <end position="245"/>
    </location>
</feature>
<name>B9RV44_RICCO</name>
<feature type="repeat" description="PPR" evidence="3">
    <location>
        <begin position="176"/>
        <end position="210"/>
    </location>
</feature>
<dbReference type="InterPro" id="IPR002885">
    <property type="entry name" value="PPR_rpt"/>
</dbReference>
<dbReference type="Pfam" id="PF13041">
    <property type="entry name" value="PPR_2"/>
    <property type="match status" value="2"/>
</dbReference>